<comment type="pathway">
    <text evidence="1">Cofactor biosynthesis; adenosylcobalamin biosynthesis.</text>
</comment>
<evidence type="ECO:0000259" key="6">
    <source>
        <dbReference type="Pfam" id="PF00590"/>
    </source>
</evidence>
<dbReference type="GO" id="GO:0009236">
    <property type="term" value="P:cobalamin biosynthetic process"/>
    <property type="evidence" value="ECO:0007669"/>
    <property type="project" value="UniProtKB-KW"/>
</dbReference>
<dbReference type="Pfam" id="PF00590">
    <property type="entry name" value="TP_methylase"/>
    <property type="match status" value="1"/>
</dbReference>
<accession>A0AAU0UNM6</accession>
<evidence type="ECO:0000256" key="3">
    <source>
        <dbReference type="ARBA" id="ARBA00022603"/>
    </source>
</evidence>
<dbReference type="AlphaFoldDB" id="A0AAU0UNM6"/>
<organism evidence="7 8">
    <name type="scientific">Metallumcola ferriviriculae</name>
    <dbReference type="NCBI Taxonomy" id="3039180"/>
    <lineage>
        <taxon>Bacteria</taxon>
        <taxon>Bacillati</taxon>
        <taxon>Bacillota</taxon>
        <taxon>Clostridia</taxon>
        <taxon>Neomoorellales</taxon>
        <taxon>Desulfitibacteraceae</taxon>
        <taxon>Metallumcola</taxon>
    </lineage>
</organism>
<protein>
    <submittedName>
        <fullName evidence="7">Precorrin-6y C5,15-methyltransferase (Decarboxylating) subunit CbiE</fullName>
    </submittedName>
</protein>
<dbReference type="GO" id="GO:0008276">
    <property type="term" value="F:protein methyltransferase activity"/>
    <property type="evidence" value="ECO:0007669"/>
    <property type="project" value="InterPro"/>
</dbReference>
<dbReference type="Proteomes" id="UP001329915">
    <property type="component" value="Chromosome"/>
</dbReference>
<dbReference type="EMBL" id="CP121694">
    <property type="protein sequence ID" value="WRO21785.1"/>
    <property type="molecule type" value="Genomic_DNA"/>
</dbReference>
<evidence type="ECO:0000256" key="2">
    <source>
        <dbReference type="ARBA" id="ARBA00022573"/>
    </source>
</evidence>
<keyword evidence="2" id="KW-0169">Cobalamin biosynthesis</keyword>
<proteinExistence type="predicted"/>
<dbReference type="Gene3D" id="3.40.1010.10">
    <property type="entry name" value="Cobalt-precorrin-4 Transmethylase, Domain 1"/>
    <property type="match status" value="1"/>
</dbReference>
<evidence type="ECO:0000313" key="8">
    <source>
        <dbReference type="Proteomes" id="UP001329915"/>
    </source>
</evidence>
<dbReference type="PANTHER" id="PTHR43182">
    <property type="entry name" value="COBALT-PRECORRIN-6B C(15)-METHYLTRANSFERASE (DECARBOXYLATING)"/>
    <property type="match status" value="1"/>
</dbReference>
<gene>
    <name evidence="7" type="primary">cbiE</name>
    <name evidence="7" type="ORF">MFMK1_001606</name>
</gene>
<evidence type="ECO:0000256" key="4">
    <source>
        <dbReference type="ARBA" id="ARBA00022679"/>
    </source>
</evidence>
<feature type="domain" description="Tetrapyrrole methylase" evidence="6">
    <location>
        <begin position="5"/>
        <end position="190"/>
    </location>
</feature>
<dbReference type="InterPro" id="IPR014776">
    <property type="entry name" value="4pyrrole_Mease_sub2"/>
</dbReference>
<dbReference type="InterPro" id="IPR050714">
    <property type="entry name" value="Cobalamin_biosynth_MTase"/>
</dbReference>
<evidence type="ECO:0000313" key="7">
    <source>
        <dbReference type="EMBL" id="WRO21785.1"/>
    </source>
</evidence>
<sequence>MVFPITVVGIGPGHKDYLLPAAVKAVQRSDYLMGGPRALALFSHLKKPQHVIDGDLQGTINKLKGLREDYKVAVLVSGDPGFYSMLNYVKRHFTEEEIKVIPGVSSMQLAFARIGRTWQDAVFYSVHGRPLTGLAEIIRPDRVVAVLTDKHHNPGVIARFLQGKVPGDPLVYVCDNLCTEMESISINYLSQVETEATNSVMVICYE</sequence>
<reference evidence="7 8" key="1">
    <citation type="submission" date="2023-04" db="EMBL/GenBank/DDBJ databases">
        <authorList>
            <person name="Hsu D."/>
        </authorList>
    </citation>
    <scope>NUCLEOTIDE SEQUENCE [LARGE SCALE GENOMIC DNA]</scope>
    <source>
        <strain evidence="7 8">MK1</strain>
    </source>
</reference>
<evidence type="ECO:0000256" key="5">
    <source>
        <dbReference type="ARBA" id="ARBA00022691"/>
    </source>
</evidence>
<dbReference type="CDD" id="cd11644">
    <property type="entry name" value="Precorrin-6Y-MT"/>
    <property type="match status" value="1"/>
</dbReference>
<keyword evidence="8" id="KW-1185">Reference proteome</keyword>
<evidence type="ECO:0000256" key="1">
    <source>
        <dbReference type="ARBA" id="ARBA00004953"/>
    </source>
</evidence>
<dbReference type="InterPro" id="IPR014777">
    <property type="entry name" value="4pyrrole_Mease_sub1"/>
</dbReference>
<keyword evidence="5" id="KW-0949">S-adenosyl-L-methionine</keyword>
<dbReference type="Gene3D" id="3.30.950.10">
    <property type="entry name" value="Methyltransferase, Cobalt-precorrin-4 Transmethylase, Domain 2"/>
    <property type="match status" value="1"/>
</dbReference>
<dbReference type="InterPro" id="IPR012818">
    <property type="entry name" value="CbiE"/>
</dbReference>
<keyword evidence="4" id="KW-0808">Transferase</keyword>
<dbReference type="GO" id="GO:0032259">
    <property type="term" value="P:methylation"/>
    <property type="evidence" value="ECO:0007669"/>
    <property type="project" value="UniProtKB-KW"/>
</dbReference>
<name>A0AAU0UNM6_9FIRM</name>
<dbReference type="InterPro" id="IPR035996">
    <property type="entry name" value="4pyrrol_Methylase_sf"/>
</dbReference>
<dbReference type="PANTHER" id="PTHR43182:SF1">
    <property type="entry name" value="COBALT-PRECORRIN-7 C(5)-METHYLTRANSFERASE"/>
    <property type="match status" value="1"/>
</dbReference>
<dbReference type="KEGG" id="dbc:MFMK1_001606"/>
<dbReference type="InterPro" id="IPR000878">
    <property type="entry name" value="4pyrrol_Mease"/>
</dbReference>
<dbReference type="RefSeq" id="WP_366924615.1">
    <property type="nucleotide sequence ID" value="NZ_CP121694.1"/>
</dbReference>
<dbReference type="NCBIfam" id="TIGR02467">
    <property type="entry name" value="CbiE"/>
    <property type="match status" value="1"/>
</dbReference>
<keyword evidence="3" id="KW-0489">Methyltransferase</keyword>
<dbReference type="SUPFAM" id="SSF53790">
    <property type="entry name" value="Tetrapyrrole methylase"/>
    <property type="match status" value="1"/>
</dbReference>